<evidence type="ECO:0000313" key="1">
    <source>
        <dbReference type="EMBL" id="KAI0089868.1"/>
    </source>
</evidence>
<name>A0ACB8U6C4_9APHY</name>
<comment type="caution">
    <text evidence="1">The sequence shown here is derived from an EMBL/GenBank/DDBJ whole genome shotgun (WGS) entry which is preliminary data.</text>
</comment>
<reference evidence="1" key="1">
    <citation type="journal article" date="2021" name="Environ. Microbiol.">
        <title>Gene family expansions and transcriptome signatures uncover fungal adaptations to wood decay.</title>
        <authorList>
            <person name="Hage H."/>
            <person name="Miyauchi S."/>
            <person name="Viragh M."/>
            <person name="Drula E."/>
            <person name="Min B."/>
            <person name="Chaduli D."/>
            <person name="Navarro D."/>
            <person name="Favel A."/>
            <person name="Norest M."/>
            <person name="Lesage-Meessen L."/>
            <person name="Balint B."/>
            <person name="Merenyi Z."/>
            <person name="de Eugenio L."/>
            <person name="Morin E."/>
            <person name="Martinez A.T."/>
            <person name="Baldrian P."/>
            <person name="Stursova M."/>
            <person name="Martinez M.J."/>
            <person name="Novotny C."/>
            <person name="Magnuson J.K."/>
            <person name="Spatafora J.W."/>
            <person name="Maurice S."/>
            <person name="Pangilinan J."/>
            <person name="Andreopoulos W."/>
            <person name="LaButti K."/>
            <person name="Hundley H."/>
            <person name="Na H."/>
            <person name="Kuo A."/>
            <person name="Barry K."/>
            <person name="Lipzen A."/>
            <person name="Henrissat B."/>
            <person name="Riley R."/>
            <person name="Ahrendt S."/>
            <person name="Nagy L.G."/>
            <person name="Grigoriev I.V."/>
            <person name="Martin F."/>
            <person name="Rosso M.N."/>
        </authorList>
    </citation>
    <scope>NUCLEOTIDE SEQUENCE</scope>
    <source>
        <strain evidence="1">CBS 384.51</strain>
    </source>
</reference>
<gene>
    <name evidence="1" type="ORF">BDY19DRAFT_941209</name>
</gene>
<accession>A0ACB8U6C4</accession>
<organism evidence="1 2">
    <name type="scientific">Irpex rosettiformis</name>
    <dbReference type="NCBI Taxonomy" id="378272"/>
    <lineage>
        <taxon>Eukaryota</taxon>
        <taxon>Fungi</taxon>
        <taxon>Dikarya</taxon>
        <taxon>Basidiomycota</taxon>
        <taxon>Agaricomycotina</taxon>
        <taxon>Agaricomycetes</taxon>
        <taxon>Polyporales</taxon>
        <taxon>Irpicaceae</taxon>
        <taxon>Irpex</taxon>
    </lineage>
</organism>
<keyword evidence="2" id="KW-1185">Reference proteome</keyword>
<sequence>MMAPQTGSLLTFIPFSLSSSLSLLLSSIYSSSLPRTCVSLFNPLQSHSTSVVDRLYPRSHHMFLACYGQCLIGHHLPP</sequence>
<dbReference type="EMBL" id="MU274909">
    <property type="protein sequence ID" value="KAI0089868.1"/>
    <property type="molecule type" value="Genomic_DNA"/>
</dbReference>
<proteinExistence type="predicted"/>
<dbReference type="Proteomes" id="UP001055072">
    <property type="component" value="Unassembled WGS sequence"/>
</dbReference>
<protein>
    <submittedName>
        <fullName evidence="1">Uncharacterized protein</fullName>
    </submittedName>
</protein>
<evidence type="ECO:0000313" key="2">
    <source>
        <dbReference type="Proteomes" id="UP001055072"/>
    </source>
</evidence>